<evidence type="ECO:0000313" key="1">
    <source>
        <dbReference type="EMBL" id="SEL12953.1"/>
    </source>
</evidence>
<dbReference type="EMBL" id="FOAT01000012">
    <property type="protein sequence ID" value="SEL12953.1"/>
    <property type="molecule type" value="Genomic_DNA"/>
</dbReference>
<dbReference type="RefSeq" id="WP_074834315.1">
    <property type="nucleotide sequence ID" value="NZ_FOAT01000012.1"/>
</dbReference>
<organism evidence="1 2">
    <name type="scientific">Ruminococcus albus</name>
    <dbReference type="NCBI Taxonomy" id="1264"/>
    <lineage>
        <taxon>Bacteria</taxon>
        <taxon>Bacillati</taxon>
        <taxon>Bacillota</taxon>
        <taxon>Clostridia</taxon>
        <taxon>Eubacteriales</taxon>
        <taxon>Oscillospiraceae</taxon>
        <taxon>Ruminococcus</taxon>
    </lineage>
</organism>
<dbReference type="OrthoDB" id="2048313at2"/>
<sequence length="145" mass="15906">MFGDTITVFNFKDGYYYPHVLHGVDAVGISDGATATAQSGNTNSDMGTVLIQTNASKIIAADNSVLPYVSPKAYEALADGVESVITFQPQTDFILIGEYESTEPIYDDDYETGFYDDINSTRDGVHQIVTAVYYELIPHFEIGVR</sequence>
<protein>
    <submittedName>
        <fullName evidence="1">Uncharacterized protein</fullName>
    </submittedName>
</protein>
<dbReference type="Proteomes" id="UP000186015">
    <property type="component" value="Unassembled WGS sequence"/>
</dbReference>
<evidence type="ECO:0000313" key="2">
    <source>
        <dbReference type="Proteomes" id="UP000186015"/>
    </source>
</evidence>
<proteinExistence type="predicted"/>
<accession>A0A1H7MP23</accession>
<dbReference type="AlphaFoldDB" id="A0A1H7MP23"/>
<gene>
    <name evidence="1" type="ORF">SAMN05216469_11278</name>
</gene>
<reference evidence="1 2" key="1">
    <citation type="submission" date="2016-10" db="EMBL/GenBank/DDBJ databases">
        <authorList>
            <person name="de Groot N.N."/>
        </authorList>
    </citation>
    <scope>NUCLEOTIDE SEQUENCE [LARGE SCALE GENOMIC DNA]</scope>
    <source>
        <strain evidence="1 2">KH2T6</strain>
    </source>
</reference>
<name>A0A1H7MP23_RUMAL</name>